<dbReference type="PROSITE" id="PS51257">
    <property type="entry name" value="PROKAR_LIPOPROTEIN"/>
    <property type="match status" value="1"/>
</dbReference>
<keyword evidence="1" id="KW-1133">Transmembrane helix</keyword>
<reference evidence="2 3" key="1">
    <citation type="journal article" date="2014" name="BMC Genomics">
        <title>Comparison of environmental and isolate Sulfobacillus genomes reveals diverse carbon, sulfur, nitrogen, and hydrogen metabolisms.</title>
        <authorList>
            <person name="Justice N.B."/>
            <person name="Norman A."/>
            <person name="Brown C.T."/>
            <person name="Singh A."/>
            <person name="Thomas B.C."/>
            <person name="Banfield J.F."/>
        </authorList>
    </citation>
    <scope>NUCLEOTIDE SEQUENCE [LARGE SCALE GENOMIC DNA]</scope>
    <source>
        <strain evidence="2">AMDSBA1</strain>
    </source>
</reference>
<name>A0A2T2WSS7_9FIRM</name>
<dbReference type="EMBL" id="PXYT01000057">
    <property type="protein sequence ID" value="PSR25297.1"/>
    <property type="molecule type" value="Genomic_DNA"/>
</dbReference>
<evidence type="ECO:0000256" key="1">
    <source>
        <dbReference type="SAM" id="Phobius"/>
    </source>
</evidence>
<accession>A0A2T2WSS7</accession>
<comment type="caution">
    <text evidence="2">The sequence shown here is derived from an EMBL/GenBank/DDBJ whole genome shotgun (WGS) entry which is preliminary data.</text>
</comment>
<keyword evidence="1" id="KW-0472">Membrane</keyword>
<dbReference type="Proteomes" id="UP000242699">
    <property type="component" value="Unassembled WGS sequence"/>
</dbReference>
<evidence type="ECO:0000313" key="2">
    <source>
        <dbReference type="EMBL" id="PSR25297.1"/>
    </source>
</evidence>
<dbReference type="AlphaFoldDB" id="A0A2T2WSS7"/>
<feature type="transmembrane region" description="Helical" evidence="1">
    <location>
        <begin position="16"/>
        <end position="39"/>
    </location>
</feature>
<keyword evidence="1" id="KW-0812">Transmembrane</keyword>
<organism evidence="2 3">
    <name type="scientific">Sulfobacillus benefaciens</name>
    <dbReference type="NCBI Taxonomy" id="453960"/>
    <lineage>
        <taxon>Bacteria</taxon>
        <taxon>Bacillati</taxon>
        <taxon>Bacillota</taxon>
        <taxon>Clostridia</taxon>
        <taxon>Eubacteriales</taxon>
        <taxon>Clostridiales Family XVII. Incertae Sedis</taxon>
        <taxon>Sulfobacillus</taxon>
    </lineage>
</organism>
<sequence>MYRFAYELGGAYVKSLYGLIIGSAMPVWVVFSACAPVSARYASNAAQLKTNPDFLLMRHVIDSQNTVPADAERIEKSAV</sequence>
<protein>
    <submittedName>
        <fullName evidence="2">Uncharacterized protein</fullName>
    </submittedName>
</protein>
<gene>
    <name evidence="2" type="ORF">C7B43_17175</name>
</gene>
<proteinExistence type="predicted"/>
<evidence type="ECO:0000313" key="3">
    <source>
        <dbReference type="Proteomes" id="UP000242699"/>
    </source>
</evidence>